<proteinExistence type="predicted"/>
<reference evidence="2" key="1">
    <citation type="journal article" date="2023" name="Commun. Biol.">
        <title>Genome analysis of Parmales, the sister group of diatoms, reveals the evolutionary specialization of diatoms from phago-mixotrophs to photoautotrophs.</title>
        <authorList>
            <person name="Ban H."/>
            <person name="Sato S."/>
            <person name="Yoshikawa S."/>
            <person name="Yamada K."/>
            <person name="Nakamura Y."/>
            <person name="Ichinomiya M."/>
            <person name="Sato N."/>
            <person name="Blanc-Mathieu R."/>
            <person name="Endo H."/>
            <person name="Kuwata A."/>
            <person name="Ogata H."/>
        </authorList>
    </citation>
    <scope>NUCLEOTIDE SEQUENCE [LARGE SCALE GENOMIC DNA]</scope>
    <source>
        <strain evidence="2">NIES 3701</strain>
    </source>
</reference>
<evidence type="ECO:0000313" key="1">
    <source>
        <dbReference type="EMBL" id="GMH73868.1"/>
    </source>
</evidence>
<sequence>MLMQSFAQFLGVGPRTTGTFMKPSSERRDGTVLTLSKASKLLSETSKCSKFEWTSSTSLPPLTLRTSPFEGNQMSKECSKVSVRAGLKTE</sequence>
<keyword evidence="2" id="KW-1185">Reference proteome</keyword>
<accession>A0A9W7ARP2</accession>
<dbReference type="OrthoDB" id="10276008at2759"/>
<comment type="caution">
    <text evidence="1">The sequence shown here is derived from an EMBL/GenBank/DDBJ whole genome shotgun (WGS) entry which is preliminary data.</text>
</comment>
<dbReference type="Proteomes" id="UP001165085">
    <property type="component" value="Unassembled WGS sequence"/>
</dbReference>
<evidence type="ECO:0000313" key="2">
    <source>
        <dbReference type="Proteomes" id="UP001165085"/>
    </source>
</evidence>
<gene>
    <name evidence="1" type="ORF">TrST_g1923</name>
</gene>
<dbReference type="AlphaFoldDB" id="A0A9W7ARP2"/>
<name>A0A9W7ARP2_9STRA</name>
<organism evidence="1 2">
    <name type="scientific">Triparma strigata</name>
    <dbReference type="NCBI Taxonomy" id="1606541"/>
    <lineage>
        <taxon>Eukaryota</taxon>
        <taxon>Sar</taxon>
        <taxon>Stramenopiles</taxon>
        <taxon>Ochrophyta</taxon>
        <taxon>Bolidophyceae</taxon>
        <taxon>Parmales</taxon>
        <taxon>Triparmaceae</taxon>
        <taxon>Triparma</taxon>
    </lineage>
</organism>
<protein>
    <submittedName>
        <fullName evidence="1">Uncharacterized protein</fullName>
    </submittedName>
</protein>
<dbReference type="EMBL" id="BRXY01000173">
    <property type="protein sequence ID" value="GMH73868.1"/>
    <property type="molecule type" value="Genomic_DNA"/>
</dbReference>